<dbReference type="GO" id="GO:0005737">
    <property type="term" value="C:cytoplasm"/>
    <property type="evidence" value="ECO:0007669"/>
    <property type="project" value="TreeGrafter"/>
</dbReference>
<dbReference type="PANTHER" id="PTHR43544">
    <property type="entry name" value="SHORT-CHAIN DEHYDROGENASE/REDUCTASE"/>
    <property type="match status" value="1"/>
</dbReference>
<dbReference type="InterPro" id="IPR051468">
    <property type="entry name" value="Fungal_SecMetab_SDRs"/>
</dbReference>
<dbReference type="Proteomes" id="UP000315522">
    <property type="component" value="Unassembled WGS sequence"/>
</dbReference>
<dbReference type="Gene3D" id="3.40.50.720">
    <property type="entry name" value="NAD(P)-binding Rossmann-like Domain"/>
    <property type="match status" value="1"/>
</dbReference>
<comment type="caution">
    <text evidence="3">The sequence shown here is derived from an EMBL/GenBank/DDBJ whole genome shotgun (WGS) entry which is preliminary data.</text>
</comment>
<proteinExistence type="inferred from homology"/>
<sequence>MAPNTIYLVTGGNRGIGLHLTAALLLRPNTTVIATLRSEETSQEALHALPVGENSKLVITYLDLSASTPIPDPEMETNSDSTSQPQPHTPQSLHHALTTTHHIPHINTIIACAGHGTSFDALLSTPPSSLLQNFHINTLGPITLFQALYPLLEAGA</sequence>
<name>A0A559LYE7_9HELO</name>
<feature type="compositionally biased region" description="Polar residues" evidence="2">
    <location>
        <begin position="76"/>
        <end position="92"/>
    </location>
</feature>
<dbReference type="InterPro" id="IPR036291">
    <property type="entry name" value="NAD(P)-bd_dom_sf"/>
</dbReference>
<dbReference type="SUPFAM" id="SSF51735">
    <property type="entry name" value="NAD(P)-binding Rossmann-fold domains"/>
    <property type="match status" value="1"/>
</dbReference>
<dbReference type="EMBL" id="QGML01006201">
    <property type="protein sequence ID" value="TVY85722.1"/>
    <property type="molecule type" value="Genomic_DNA"/>
</dbReference>
<reference evidence="3 4" key="1">
    <citation type="submission" date="2018-05" db="EMBL/GenBank/DDBJ databases">
        <title>Genome sequencing and assembly of the regulated plant pathogen Lachnellula willkommii and related sister species for the development of diagnostic species identification markers.</title>
        <authorList>
            <person name="Giroux E."/>
            <person name="Bilodeau G."/>
        </authorList>
    </citation>
    <scope>NUCLEOTIDE SEQUENCE [LARGE SCALE GENOMIC DNA]</scope>
    <source>
        <strain evidence="3 4">CBS 172.35</strain>
    </source>
</reference>
<evidence type="ECO:0000313" key="3">
    <source>
        <dbReference type="EMBL" id="TVY85722.1"/>
    </source>
</evidence>
<evidence type="ECO:0000256" key="2">
    <source>
        <dbReference type="SAM" id="MobiDB-lite"/>
    </source>
</evidence>
<evidence type="ECO:0000256" key="1">
    <source>
        <dbReference type="ARBA" id="ARBA00006484"/>
    </source>
</evidence>
<organism evidence="3 4">
    <name type="scientific">Lachnellula willkommii</name>
    <dbReference type="NCBI Taxonomy" id="215461"/>
    <lineage>
        <taxon>Eukaryota</taxon>
        <taxon>Fungi</taxon>
        <taxon>Dikarya</taxon>
        <taxon>Ascomycota</taxon>
        <taxon>Pezizomycotina</taxon>
        <taxon>Leotiomycetes</taxon>
        <taxon>Helotiales</taxon>
        <taxon>Lachnaceae</taxon>
        <taxon>Lachnellula</taxon>
    </lineage>
</organism>
<gene>
    <name evidence="3" type="primary">aflD_2</name>
    <name evidence="3" type="ORF">LAWI1_G008599</name>
</gene>
<comment type="similarity">
    <text evidence="1">Belongs to the short-chain dehydrogenases/reductases (SDR) family.</text>
</comment>
<dbReference type="AlphaFoldDB" id="A0A559LYE7"/>
<keyword evidence="4" id="KW-1185">Reference proteome</keyword>
<feature type="non-terminal residue" evidence="3">
    <location>
        <position position="156"/>
    </location>
</feature>
<dbReference type="GO" id="GO:0016491">
    <property type="term" value="F:oxidoreductase activity"/>
    <property type="evidence" value="ECO:0007669"/>
    <property type="project" value="TreeGrafter"/>
</dbReference>
<dbReference type="PANTHER" id="PTHR43544:SF26">
    <property type="entry name" value="SHORT CHAIN DEHYDROGENASE_REDUCTASE FAMILY OXIDOREDUCTASE (JCVI)"/>
    <property type="match status" value="1"/>
</dbReference>
<evidence type="ECO:0000313" key="4">
    <source>
        <dbReference type="Proteomes" id="UP000315522"/>
    </source>
</evidence>
<feature type="region of interest" description="Disordered" evidence="2">
    <location>
        <begin position="69"/>
        <end position="94"/>
    </location>
</feature>
<protein>
    <submittedName>
        <fullName evidence="3">Norsolorinic acid ketoreductase</fullName>
    </submittedName>
</protein>
<accession>A0A559LYE7</accession>